<dbReference type="Gene3D" id="1.10.150.130">
    <property type="match status" value="1"/>
</dbReference>
<dbReference type="EMBL" id="WKMO01000016">
    <property type="protein sequence ID" value="MSB74804.1"/>
    <property type="molecule type" value="Genomic_DNA"/>
</dbReference>
<dbReference type="SUPFAM" id="SSF56349">
    <property type="entry name" value="DNA breaking-rejoining enzymes"/>
    <property type="match status" value="1"/>
</dbReference>
<dbReference type="GO" id="GO:0015074">
    <property type="term" value="P:DNA integration"/>
    <property type="evidence" value="ECO:0007669"/>
    <property type="project" value="UniProtKB-KW"/>
</dbReference>
<reference evidence="12 14" key="2">
    <citation type="submission" date="2018-08" db="EMBL/GenBank/DDBJ databases">
        <title>A genome reference for cultivated species of the human gut microbiota.</title>
        <authorList>
            <person name="Zou Y."/>
            <person name="Xue W."/>
            <person name="Luo G."/>
        </authorList>
    </citation>
    <scope>NUCLEOTIDE SEQUENCE [LARGE SCALE GENOMIC DNA]</scope>
    <source>
        <strain evidence="12 14">AM30-4</strain>
    </source>
</reference>
<evidence type="ECO:0000313" key="8">
    <source>
        <dbReference type="EMBL" id="CUM92295.1"/>
    </source>
</evidence>
<dbReference type="PANTHER" id="PTHR30349:SF64">
    <property type="entry name" value="PROPHAGE INTEGRASE INTD-RELATED"/>
    <property type="match status" value="1"/>
</dbReference>
<reference evidence="9" key="4">
    <citation type="submission" date="2021-10" db="EMBL/GenBank/DDBJ databases">
        <title>Collection of gut derived symbiotic bacterial strains cultured from healthy donors.</title>
        <authorList>
            <person name="Lin H."/>
            <person name="Littmann E."/>
            <person name="Kohout C."/>
            <person name="Pamer E.G."/>
        </authorList>
    </citation>
    <scope>NUCLEOTIDE SEQUENCE</scope>
    <source>
        <strain evidence="9">DFI.2.94</strain>
    </source>
</reference>
<reference evidence="8 13" key="1">
    <citation type="submission" date="2015-09" db="EMBL/GenBank/DDBJ databases">
        <authorList>
            <consortium name="Pathogen Informatics"/>
        </authorList>
    </citation>
    <scope>NUCLEOTIDE SEQUENCE [LARGE SCALE GENOMIC DNA]</scope>
    <source>
        <strain evidence="8 13">2789STDY5608872</strain>
    </source>
</reference>
<evidence type="ECO:0000256" key="1">
    <source>
        <dbReference type="ARBA" id="ARBA00008857"/>
    </source>
</evidence>
<dbReference type="InterPro" id="IPR025269">
    <property type="entry name" value="SAM-like_dom"/>
</dbReference>
<evidence type="ECO:0000256" key="4">
    <source>
        <dbReference type="ARBA" id="ARBA00023172"/>
    </source>
</evidence>
<evidence type="ECO:0000313" key="12">
    <source>
        <dbReference type="EMBL" id="RHD75568.1"/>
    </source>
</evidence>
<dbReference type="Pfam" id="PF00589">
    <property type="entry name" value="Phage_integrase"/>
    <property type="match status" value="1"/>
</dbReference>
<proteinExistence type="inferred from homology"/>
<dbReference type="PROSITE" id="PS51898">
    <property type="entry name" value="TYR_RECOMBINASE"/>
    <property type="match status" value="1"/>
</dbReference>
<name>A0A173SRQ7_PARDI</name>
<dbReference type="InterPro" id="IPR002104">
    <property type="entry name" value="Integrase_catalytic"/>
</dbReference>
<dbReference type="OrthoDB" id="1038944at2"/>
<evidence type="ECO:0000313" key="10">
    <source>
        <dbReference type="EMBL" id="MRY94445.1"/>
    </source>
</evidence>
<dbReference type="PROSITE" id="PS51900">
    <property type="entry name" value="CB"/>
    <property type="match status" value="1"/>
</dbReference>
<protein>
    <submittedName>
        <fullName evidence="9 12">Integrase</fullName>
    </submittedName>
    <submittedName>
        <fullName evidence="8">Tyrosine recombinase XerD</fullName>
    </submittedName>
    <submittedName>
        <fullName evidence="10">Tyrosine-type recombinase/integrase</fullName>
    </submittedName>
</protein>
<reference evidence="15 16" key="3">
    <citation type="journal article" date="2019" name="Nat. Med.">
        <title>A library of human gut bacterial isolates paired with longitudinal multiomics data enables mechanistic microbiome research.</title>
        <authorList>
            <person name="Poyet M."/>
            <person name="Groussin M."/>
            <person name="Gibbons S.M."/>
            <person name="Avila-Pacheco J."/>
            <person name="Jiang X."/>
            <person name="Kearney S.M."/>
            <person name="Perrotta A.R."/>
            <person name="Berdy B."/>
            <person name="Zhao S."/>
            <person name="Lieberman T.D."/>
            <person name="Swanson P.K."/>
            <person name="Smith M."/>
            <person name="Roesemann S."/>
            <person name="Alexander J.E."/>
            <person name="Rich S.A."/>
            <person name="Livny J."/>
            <person name="Vlamakis H."/>
            <person name="Clish C."/>
            <person name="Bullock K."/>
            <person name="Deik A."/>
            <person name="Scott J."/>
            <person name="Pierce K.A."/>
            <person name="Xavier R.J."/>
            <person name="Alm E.J."/>
        </authorList>
    </citation>
    <scope>NUCLEOTIDE SEQUENCE [LARGE SCALE GENOMIC DNA]</scope>
    <source>
        <strain evidence="11 15">BIOML-A20</strain>
        <strain evidence="10 16">BIOML-A9</strain>
    </source>
</reference>
<dbReference type="GeneID" id="93523685"/>
<dbReference type="EMBL" id="JAJCNI010000035">
    <property type="protein sequence ID" value="MCB6520026.1"/>
    <property type="molecule type" value="Genomic_DNA"/>
</dbReference>
<dbReference type="Proteomes" id="UP000095591">
    <property type="component" value="Unassembled WGS sequence"/>
</dbReference>
<evidence type="ECO:0000313" key="16">
    <source>
        <dbReference type="Proteomes" id="UP000461276"/>
    </source>
</evidence>
<evidence type="ECO:0000256" key="3">
    <source>
        <dbReference type="ARBA" id="ARBA00023125"/>
    </source>
</evidence>
<feature type="domain" description="Core-binding (CB)" evidence="7">
    <location>
        <begin position="1"/>
        <end position="87"/>
    </location>
</feature>
<dbReference type="PANTHER" id="PTHR30349">
    <property type="entry name" value="PHAGE INTEGRASE-RELATED"/>
    <property type="match status" value="1"/>
</dbReference>
<evidence type="ECO:0000256" key="5">
    <source>
        <dbReference type="PROSITE-ProRule" id="PRU01248"/>
    </source>
</evidence>
<feature type="domain" description="Tyr recombinase" evidence="6">
    <location>
        <begin position="109"/>
        <end position="295"/>
    </location>
</feature>
<dbReference type="EMBL" id="WKMY01000010">
    <property type="protein sequence ID" value="MRY94445.1"/>
    <property type="molecule type" value="Genomic_DNA"/>
</dbReference>
<evidence type="ECO:0000259" key="7">
    <source>
        <dbReference type="PROSITE" id="PS51900"/>
    </source>
</evidence>
<dbReference type="EMBL" id="CYXP01000002">
    <property type="protein sequence ID" value="CUM92295.1"/>
    <property type="molecule type" value="Genomic_DNA"/>
</dbReference>
<dbReference type="RefSeq" id="WP_005859241.1">
    <property type="nucleotide sequence ID" value="NZ_BQOC01000002.1"/>
</dbReference>
<dbReference type="InterPro" id="IPR011010">
    <property type="entry name" value="DNA_brk_join_enz"/>
</dbReference>
<sequence>MNENDFVVGVLTYITCLREKKRYSTAKSYQDALRSFKCFCGREEIPYAYINRDTLLRYQSWLLAKGCARNTVSTYMRRIRHIYNLAVEVGEAAYIPHLFKHVFTGVESKRKKALPSESLRLLMTSPVTDPQQKRTQSAFCLMFLFCGMAFVDLAHLRKEDIKEGILSYYRQKSGSLIQVEIPAEAQGLLNELAADTTEDSPYLFPFLEGMKTGEDAYKEYNTVLGGFNRRLKILSESIGIHTRVTSYTIRHSFATTLKEQNVPIEMISELLGHKSIKTTQIYLKSFSLEKLSTVNKLCFESVYNYAPKVG</sequence>
<dbReference type="EMBL" id="QSJN01000004">
    <property type="protein sequence ID" value="RHD75568.1"/>
    <property type="molecule type" value="Genomic_DNA"/>
</dbReference>
<comment type="similarity">
    <text evidence="1">Belongs to the 'phage' integrase family.</text>
</comment>
<dbReference type="Proteomes" id="UP001198806">
    <property type="component" value="Unassembled WGS sequence"/>
</dbReference>
<dbReference type="InterPro" id="IPR010998">
    <property type="entry name" value="Integrase_recombinase_N"/>
</dbReference>
<evidence type="ECO:0000313" key="14">
    <source>
        <dbReference type="Proteomes" id="UP000284660"/>
    </source>
</evidence>
<dbReference type="AlphaFoldDB" id="A0A173SRQ7"/>
<dbReference type="CDD" id="cd01185">
    <property type="entry name" value="INTN1_C_like"/>
    <property type="match status" value="1"/>
</dbReference>
<organism evidence="8 13">
    <name type="scientific">Parabacteroides distasonis</name>
    <dbReference type="NCBI Taxonomy" id="823"/>
    <lineage>
        <taxon>Bacteria</taxon>
        <taxon>Pseudomonadati</taxon>
        <taxon>Bacteroidota</taxon>
        <taxon>Bacteroidia</taxon>
        <taxon>Bacteroidales</taxon>
        <taxon>Tannerellaceae</taxon>
        <taxon>Parabacteroides</taxon>
    </lineage>
</organism>
<accession>A0A173SRQ7</accession>
<dbReference type="InterPro" id="IPR050090">
    <property type="entry name" value="Tyrosine_recombinase_XerCD"/>
</dbReference>
<evidence type="ECO:0000256" key="2">
    <source>
        <dbReference type="ARBA" id="ARBA00022908"/>
    </source>
</evidence>
<evidence type="ECO:0000313" key="15">
    <source>
        <dbReference type="Proteomes" id="UP000441609"/>
    </source>
</evidence>
<dbReference type="Proteomes" id="UP000441609">
    <property type="component" value="Unassembled WGS sequence"/>
</dbReference>
<evidence type="ECO:0000259" key="6">
    <source>
        <dbReference type="PROSITE" id="PS51898"/>
    </source>
</evidence>
<dbReference type="Proteomes" id="UP000461276">
    <property type="component" value="Unassembled WGS sequence"/>
</dbReference>
<evidence type="ECO:0000313" key="9">
    <source>
        <dbReference type="EMBL" id="MCB6520026.1"/>
    </source>
</evidence>
<dbReference type="InterPro" id="IPR013762">
    <property type="entry name" value="Integrase-like_cat_sf"/>
</dbReference>
<dbReference type="Gene3D" id="1.10.443.10">
    <property type="entry name" value="Intergrase catalytic core"/>
    <property type="match status" value="1"/>
</dbReference>
<gene>
    <name evidence="8" type="primary">xerD_4</name>
    <name evidence="12" type="ORF">DW782_07795</name>
    <name evidence="8" type="ORF">ERS852429_01120</name>
    <name evidence="10" type="ORF">GKD67_14665</name>
    <name evidence="11" type="ORF">GKD70_16200</name>
    <name evidence="9" type="ORF">LI194_19790</name>
</gene>
<keyword evidence="2" id="KW-0229">DNA integration</keyword>
<keyword evidence="4" id="KW-0233">DNA recombination</keyword>
<dbReference type="Proteomes" id="UP000284660">
    <property type="component" value="Unassembled WGS sequence"/>
</dbReference>
<dbReference type="GO" id="GO:0006310">
    <property type="term" value="P:DNA recombination"/>
    <property type="evidence" value="ECO:0007669"/>
    <property type="project" value="UniProtKB-KW"/>
</dbReference>
<dbReference type="Pfam" id="PF13102">
    <property type="entry name" value="Phage_int_SAM_5"/>
    <property type="match status" value="1"/>
</dbReference>
<evidence type="ECO:0000313" key="11">
    <source>
        <dbReference type="EMBL" id="MSB74804.1"/>
    </source>
</evidence>
<dbReference type="GO" id="GO:0003677">
    <property type="term" value="F:DNA binding"/>
    <property type="evidence" value="ECO:0007669"/>
    <property type="project" value="UniProtKB-UniRule"/>
</dbReference>
<dbReference type="InterPro" id="IPR044068">
    <property type="entry name" value="CB"/>
</dbReference>
<evidence type="ECO:0000313" key="13">
    <source>
        <dbReference type="Proteomes" id="UP000095591"/>
    </source>
</evidence>
<keyword evidence="3 5" id="KW-0238">DNA-binding</keyword>